<feature type="compositionally biased region" description="Low complexity" evidence="1">
    <location>
        <begin position="88"/>
        <end position="108"/>
    </location>
</feature>
<gene>
    <name evidence="2" type="ORF">CSUI_011274</name>
</gene>
<feature type="region of interest" description="Disordered" evidence="1">
    <location>
        <begin position="1"/>
        <end position="23"/>
    </location>
</feature>
<feature type="region of interest" description="Disordered" evidence="1">
    <location>
        <begin position="88"/>
        <end position="117"/>
    </location>
</feature>
<accession>A0A2C6KEJ9</accession>
<evidence type="ECO:0000256" key="1">
    <source>
        <dbReference type="SAM" id="MobiDB-lite"/>
    </source>
</evidence>
<proteinExistence type="predicted"/>
<feature type="non-terminal residue" evidence="2">
    <location>
        <position position="150"/>
    </location>
</feature>
<name>A0A2C6KEJ9_9APIC</name>
<dbReference type="AlphaFoldDB" id="A0A2C6KEJ9"/>
<sequence>SEDSFLDDRESVEEEEVDPATELETRAVYTLRLERERETLLFTQSPSTSLDRGSFLEGSLTYRRAFERYVEYLALCLLSPNLSYPFPSTLSPSSRLSSSSSSSSSLPSTGEASPLPTARAVEDDRLLLPPASFYLPAVRKIENLTFGMRA</sequence>
<reference evidence="2 3" key="1">
    <citation type="journal article" date="2017" name="Int. J. Parasitol.">
        <title>The genome of the protozoan parasite Cystoisospora suis and a reverse vaccinology approach to identify vaccine candidates.</title>
        <authorList>
            <person name="Palmieri N."/>
            <person name="Shrestha A."/>
            <person name="Ruttkowski B."/>
            <person name="Beck T."/>
            <person name="Vogl C."/>
            <person name="Tomley F."/>
            <person name="Blake D.P."/>
            <person name="Joachim A."/>
        </authorList>
    </citation>
    <scope>NUCLEOTIDE SEQUENCE [LARGE SCALE GENOMIC DNA]</scope>
    <source>
        <strain evidence="2 3">Wien I</strain>
    </source>
</reference>
<protein>
    <submittedName>
        <fullName evidence="2">Uncharacterized protein</fullName>
    </submittedName>
</protein>
<comment type="caution">
    <text evidence="2">The sequence shown here is derived from an EMBL/GenBank/DDBJ whole genome shotgun (WGS) entry which is preliminary data.</text>
</comment>
<evidence type="ECO:0000313" key="2">
    <source>
        <dbReference type="EMBL" id="PHJ14915.1"/>
    </source>
</evidence>
<dbReference type="RefSeq" id="XP_067916649.1">
    <property type="nucleotide sequence ID" value="XM_068071375.1"/>
</dbReference>
<keyword evidence="3" id="KW-1185">Reference proteome</keyword>
<feature type="compositionally biased region" description="Acidic residues" evidence="1">
    <location>
        <begin position="1"/>
        <end position="21"/>
    </location>
</feature>
<evidence type="ECO:0000313" key="3">
    <source>
        <dbReference type="Proteomes" id="UP000221165"/>
    </source>
</evidence>
<dbReference type="EMBL" id="MIGC01010504">
    <property type="protein sequence ID" value="PHJ14915.1"/>
    <property type="molecule type" value="Genomic_DNA"/>
</dbReference>
<dbReference type="VEuPathDB" id="ToxoDB:CSUI_011274"/>
<dbReference type="GeneID" id="94434586"/>
<dbReference type="Proteomes" id="UP000221165">
    <property type="component" value="Unassembled WGS sequence"/>
</dbReference>
<organism evidence="2 3">
    <name type="scientific">Cystoisospora suis</name>
    <dbReference type="NCBI Taxonomy" id="483139"/>
    <lineage>
        <taxon>Eukaryota</taxon>
        <taxon>Sar</taxon>
        <taxon>Alveolata</taxon>
        <taxon>Apicomplexa</taxon>
        <taxon>Conoidasida</taxon>
        <taxon>Coccidia</taxon>
        <taxon>Eucoccidiorida</taxon>
        <taxon>Eimeriorina</taxon>
        <taxon>Sarcocystidae</taxon>
        <taxon>Cystoisospora</taxon>
    </lineage>
</organism>
<feature type="non-terminal residue" evidence="2">
    <location>
        <position position="1"/>
    </location>
</feature>